<organism evidence="1 2">
    <name type="scientific">Rhabditophanes sp. KR3021</name>
    <dbReference type="NCBI Taxonomy" id="114890"/>
    <lineage>
        <taxon>Eukaryota</taxon>
        <taxon>Metazoa</taxon>
        <taxon>Ecdysozoa</taxon>
        <taxon>Nematoda</taxon>
        <taxon>Chromadorea</taxon>
        <taxon>Rhabditida</taxon>
        <taxon>Tylenchina</taxon>
        <taxon>Panagrolaimomorpha</taxon>
        <taxon>Strongyloidoidea</taxon>
        <taxon>Alloionematidae</taxon>
        <taxon>Rhabditophanes</taxon>
    </lineage>
</organism>
<evidence type="ECO:0000313" key="2">
    <source>
        <dbReference type="WBParaSite" id="RSKR_0000241600.1"/>
    </source>
</evidence>
<accession>A0AC35TMV7</accession>
<sequence length="247" mass="27964">MASHWNYEDNGPCGPCHWPGDIHGKSQSPIDIDLAQLTKACCKEEFVFKNYDVSIEGQFLNNGHSVQFIQKGEEDVPTISGGKLDQEYRFIQYHYHWAQHDHQGSEHTLNTLHFPIELHLVHQGITDPSKLAVVGVFFKVGEKGEALFSEEEALPFIVECDSKVPAAPQRLVDKLPKNLGSFIRYAGSLTTPPCSEIVTWTVITTPITISRAQLEAFRKIKDCEHKVLEKNFRPCQALNNRKVYFVS</sequence>
<proteinExistence type="predicted"/>
<reference evidence="2" key="1">
    <citation type="submission" date="2016-11" db="UniProtKB">
        <authorList>
            <consortium name="WormBaseParasite"/>
        </authorList>
    </citation>
    <scope>IDENTIFICATION</scope>
    <source>
        <strain evidence="2">KR3021</strain>
    </source>
</reference>
<protein>
    <submittedName>
        <fullName evidence="2">Carbonic anhydrase</fullName>
    </submittedName>
</protein>
<dbReference type="WBParaSite" id="RSKR_0000241600.1">
    <property type="protein sequence ID" value="RSKR_0000241600.1"/>
    <property type="gene ID" value="RSKR_0000241600"/>
</dbReference>
<evidence type="ECO:0000313" key="1">
    <source>
        <dbReference type="Proteomes" id="UP000095286"/>
    </source>
</evidence>
<dbReference type="Proteomes" id="UP000095286">
    <property type="component" value="Unplaced"/>
</dbReference>
<name>A0AC35TMV7_9BILA</name>